<dbReference type="AlphaFoldDB" id="A0A8S0WHM6"/>
<protein>
    <submittedName>
        <fullName evidence="2">Uncharacterized protein</fullName>
    </submittedName>
</protein>
<proteinExistence type="predicted"/>
<accession>A0A8S0WHM6</accession>
<evidence type="ECO:0000313" key="2">
    <source>
        <dbReference type="EMBL" id="CAA7269720.1"/>
    </source>
</evidence>
<evidence type="ECO:0000256" key="1">
    <source>
        <dbReference type="SAM" id="MobiDB-lite"/>
    </source>
</evidence>
<feature type="region of interest" description="Disordered" evidence="1">
    <location>
        <begin position="119"/>
        <end position="178"/>
    </location>
</feature>
<name>A0A8S0WHM6_CYCAE</name>
<feature type="compositionally biased region" description="Polar residues" evidence="1">
    <location>
        <begin position="119"/>
        <end position="135"/>
    </location>
</feature>
<comment type="caution">
    <text evidence="2">The sequence shown here is derived from an EMBL/GenBank/DDBJ whole genome shotgun (WGS) entry which is preliminary data.</text>
</comment>
<evidence type="ECO:0000313" key="3">
    <source>
        <dbReference type="Proteomes" id="UP000467700"/>
    </source>
</evidence>
<feature type="compositionally biased region" description="Basic and acidic residues" evidence="1">
    <location>
        <begin position="146"/>
        <end position="162"/>
    </location>
</feature>
<organism evidence="2 3">
    <name type="scientific">Cyclocybe aegerita</name>
    <name type="common">Black poplar mushroom</name>
    <name type="synonym">Agrocybe aegerita</name>
    <dbReference type="NCBI Taxonomy" id="1973307"/>
    <lineage>
        <taxon>Eukaryota</taxon>
        <taxon>Fungi</taxon>
        <taxon>Dikarya</taxon>
        <taxon>Basidiomycota</taxon>
        <taxon>Agaricomycotina</taxon>
        <taxon>Agaricomycetes</taxon>
        <taxon>Agaricomycetidae</taxon>
        <taxon>Agaricales</taxon>
        <taxon>Agaricineae</taxon>
        <taxon>Bolbitiaceae</taxon>
        <taxon>Cyclocybe</taxon>
    </lineage>
</organism>
<gene>
    <name evidence="2" type="ORF">AAE3_LOCUS11679</name>
</gene>
<sequence length="178" mass="19163">MSRCRYGRSARRRQSLTTSTDVYAPPAATTTAWIIENGGISAVRVITTRVTLQHEHDTRRGRCENSPGSRLAAGGGARLMVEGLYSVRQTGGGAGPFPSKSRYMSGEVMMTSWARKCTGTSRTSSHSTLTAVSHRTSMRDWLSTGHIEDNQERRGTIGKGKDTTTTTTSDAAPPPNTG</sequence>
<reference evidence="2 3" key="1">
    <citation type="submission" date="2020-01" db="EMBL/GenBank/DDBJ databases">
        <authorList>
            <person name="Gupta K D."/>
        </authorList>
    </citation>
    <scope>NUCLEOTIDE SEQUENCE [LARGE SCALE GENOMIC DNA]</scope>
</reference>
<keyword evidence="3" id="KW-1185">Reference proteome</keyword>
<dbReference type="EMBL" id="CACVBS010000079">
    <property type="protein sequence ID" value="CAA7269720.1"/>
    <property type="molecule type" value="Genomic_DNA"/>
</dbReference>
<dbReference type="Proteomes" id="UP000467700">
    <property type="component" value="Unassembled WGS sequence"/>
</dbReference>